<dbReference type="InterPro" id="IPR011712">
    <property type="entry name" value="Sig_transdc_His_kin_sub3_dim/P"/>
</dbReference>
<keyword evidence="6" id="KW-0418">Kinase</keyword>
<evidence type="ECO:0000256" key="9">
    <source>
        <dbReference type="SAM" id="Phobius"/>
    </source>
</evidence>
<organism evidence="11 12">
    <name type="scientific">Buchananella hordeovulneris</name>
    <dbReference type="NCBI Taxonomy" id="52770"/>
    <lineage>
        <taxon>Bacteria</taxon>
        <taxon>Bacillati</taxon>
        <taxon>Actinomycetota</taxon>
        <taxon>Actinomycetes</taxon>
        <taxon>Actinomycetales</taxon>
        <taxon>Actinomycetaceae</taxon>
        <taxon>Buchananella</taxon>
    </lineage>
</organism>
<keyword evidence="12" id="KW-1185">Reference proteome</keyword>
<name>A0A1Q5PV87_9ACTO</name>
<dbReference type="PANTHER" id="PTHR24421:SF10">
    <property type="entry name" value="NITRATE_NITRITE SENSOR PROTEIN NARQ"/>
    <property type="match status" value="1"/>
</dbReference>
<dbReference type="InterPro" id="IPR036890">
    <property type="entry name" value="HATPase_C_sf"/>
</dbReference>
<evidence type="ECO:0000256" key="2">
    <source>
        <dbReference type="ARBA" id="ARBA00012438"/>
    </source>
</evidence>
<dbReference type="GO" id="GO:0046983">
    <property type="term" value="F:protein dimerization activity"/>
    <property type="evidence" value="ECO:0007669"/>
    <property type="project" value="InterPro"/>
</dbReference>
<dbReference type="InParanoid" id="A0A1Q5PV87"/>
<dbReference type="GO" id="GO:0000155">
    <property type="term" value="F:phosphorelay sensor kinase activity"/>
    <property type="evidence" value="ECO:0007669"/>
    <property type="project" value="InterPro"/>
</dbReference>
<dbReference type="Proteomes" id="UP000185612">
    <property type="component" value="Unassembled WGS sequence"/>
</dbReference>
<keyword evidence="4" id="KW-0808">Transferase</keyword>
<feature type="transmembrane region" description="Helical" evidence="9">
    <location>
        <begin position="65"/>
        <end position="92"/>
    </location>
</feature>
<reference evidence="12" key="1">
    <citation type="submission" date="2016-12" db="EMBL/GenBank/DDBJ databases">
        <authorList>
            <person name="Meng X."/>
        </authorList>
    </citation>
    <scope>NUCLEOTIDE SEQUENCE [LARGE SCALE GENOMIC DNA]</scope>
    <source>
        <strain evidence="12">DSM 20732</strain>
    </source>
</reference>
<comment type="catalytic activity">
    <reaction evidence="1">
        <text>ATP + protein L-histidine = ADP + protein N-phospho-L-histidine.</text>
        <dbReference type="EC" id="2.7.13.3"/>
    </reaction>
</comment>
<dbReference type="Gene3D" id="3.30.565.10">
    <property type="entry name" value="Histidine kinase-like ATPase, C-terminal domain"/>
    <property type="match status" value="1"/>
</dbReference>
<keyword evidence="7" id="KW-0067">ATP-binding</keyword>
<keyword evidence="9" id="KW-0472">Membrane</keyword>
<feature type="domain" description="Signal transduction histidine kinase subgroup 3 dimerisation and phosphoacceptor" evidence="10">
    <location>
        <begin position="180"/>
        <end position="245"/>
    </location>
</feature>
<protein>
    <recommendedName>
        <fullName evidence="2">histidine kinase</fullName>
        <ecNumber evidence="2">2.7.13.3</ecNumber>
    </recommendedName>
</protein>
<keyword evidence="8" id="KW-0902">Two-component regulatory system</keyword>
<evidence type="ECO:0000256" key="3">
    <source>
        <dbReference type="ARBA" id="ARBA00022553"/>
    </source>
</evidence>
<comment type="caution">
    <text evidence="11">The sequence shown here is derived from an EMBL/GenBank/DDBJ whole genome shotgun (WGS) entry which is preliminary data.</text>
</comment>
<evidence type="ECO:0000256" key="1">
    <source>
        <dbReference type="ARBA" id="ARBA00000085"/>
    </source>
</evidence>
<dbReference type="STRING" id="52770.BSZ40_06600"/>
<evidence type="ECO:0000259" key="10">
    <source>
        <dbReference type="Pfam" id="PF07730"/>
    </source>
</evidence>
<keyword evidence="9" id="KW-0812">Transmembrane</keyword>
<dbReference type="GO" id="GO:0016020">
    <property type="term" value="C:membrane"/>
    <property type="evidence" value="ECO:0007669"/>
    <property type="project" value="InterPro"/>
</dbReference>
<accession>A0A1Q5PV87</accession>
<evidence type="ECO:0000313" key="11">
    <source>
        <dbReference type="EMBL" id="OKL51513.1"/>
    </source>
</evidence>
<dbReference type="RefSeq" id="WP_073824471.1">
    <property type="nucleotide sequence ID" value="NZ_MQVS01000006.1"/>
</dbReference>
<dbReference type="SUPFAM" id="SSF55874">
    <property type="entry name" value="ATPase domain of HSP90 chaperone/DNA topoisomerase II/histidine kinase"/>
    <property type="match status" value="1"/>
</dbReference>
<keyword evidence="3" id="KW-0597">Phosphoprotein</keyword>
<gene>
    <name evidence="11" type="ORF">BSZ40_06600</name>
</gene>
<dbReference type="AlphaFoldDB" id="A0A1Q5PV87"/>
<evidence type="ECO:0000256" key="4">
    <source>
        <dbReference type="ARBA" id="ARBA00022679"/>
    </source>
</evidence>
<proteinExistence type="predicted"/>
<keyword evidence="5" id="KW-0547">Nucleotide-binding</keyword>
<evidence type="ECO:0000313" key="12">
    <source>
        <dbReference type="Proteomes" id="UP000185612"/>
    </source>
</evidence>
<evidence type="ECO:0000256" key="6">
    <source>
        <dbReference type="ARBA" id="ARBA00022777"/>
    </source>
</evidence>
<feature type="transmembrane region" description="Helical" evidence="9">
    <location>
        <begin position="104"/>
        <end position="122"/>
    </location>
</feature>
<dbReference type="Pfam" id="PF07730">
    <property type="entry name" value="HisKA_3"/>
    <property type="match status" value="1"/>
</dbReference>
<evidence type="ECO:0000256" key="8">
    <source>
        <dbReference type="ARBA" id="ARBA00023012"/>
    </source>
</evidence>
<sequence length="373" mass="39939">MSRRHDVLLALGIALISSLGALLPDPLLHTVSHSHVKWETVSGLLALEGLALIWWRTRPLLAQGLIFPLHLAVVSLLPLEIHLSGIAQALVAFSLGRRLPLRRAATITSSLATLTLLATVLAKHPTWLDTAHLLLNQAFDFLLPLVGGAMLASRARHEQAVRQLAAAEQDKQLATALAEERRRLASELHDVAAHHLAGLVVQAAALERLIDRDPARAKEAAKHLRGMGKEALTGLRAVVKLLRHDDPQRGLADIPDLVATTRQLGVTITLDQAQTPLLPPLSDAAAYRIAQQAISNAIQHAPGAPIHVEVAGNGLRVRNARGQGEVGLGSGGVGLEVMRERAAAIRAILDVGPTDTGGWQVQLTWPHPSEEES</sequence>
<dbReference type="EC" id="2.7.13.3" evidence="2"/>
<dbReference type="PANTHER" id="PTHR24421">
    <property type="entry name" value="NITRATE/NITRITE SENSOR PROTEIN NARX-RELATED"/>
    <property type="match status" value="1"/>
</dbReference>
<dbReference type="Gene3D" id="1.20.5.1930">
    <property type="match status" value="1"/>
</dbReference>
<dbReference type="EMBL" id="MQVS01000006">
    <property type="protein sequence ID" value="OKL51513.1"/>
    <property type="molecule type" value="Genomic_DNA"/>
</dbReference>
<dbReference type="InterPro" id="IPR050482">
    <property type="entry name" value="Sensor_HK_TwoCompSys"/>
</dbReference>
<evidence type="ECO:0000256" key="5">
    <source>
        <dbReference type="ARBA" id="ARBA00022741"/>
    </source>
</evidence>
<evidence type="ECO:0000256" key="7">
    <source>
        <dbReference type="ARBA" id="ARBA00022840"/>
    </source>
</evidence>
<dbReference type="OrthoDB" id="227596at2"/>
<dbReference type="GO" id="GO:0005524">
    <property type="term" value="F:ATP binding"/>
    <property type="evidence" value="ECO:0007669"/>
    <property type="project" value="UniProtKB-KW"/>
</dbReference>
<keyword evidence="9" id="KW-1133">Transmembrane helix</keyword>
<feature type="transmembrane region" description="Helical" evidence="9">
    <location>
        <begin position="134"/>
        <end position="152"/>
    </location>
</feature>